<gene>
    <name evidence="2" type="ORF">LX24_02966</name>
</gene>
<accession>A0A5S4ZPI7</accession>
<dbReference type="AlphaFoldDB" id="A0A5S4ZPI7"/>
<comment type="caution">
    <text evidence="2">The sequence shown here is derived from an EMBL/GenBank/DDBJ whole genome shotgun (WGS) entry which is preliminary data.</text>
</comment>
<keyword evidence="3" id="KW-1185">Reference proteome</keyword>
<sequence length="49" mass="5055">MTGFLLSSTLVLKSLAYSIYLSAVTAAVAPSPAAETTCLKYFTLLSPAA</sequence>
<evidence type="ECO:0000313" key="2">
    <source>
        <dbReference type="EMBL" id="TYO91691.1"/>
    </source>
</evidence>
<evidence type="ECO:0000256" key="1">
    <source>
        <dbReference type="SAM" id="SignalP"/>
    </source>
</evidence>
<organism evidence="2 3">
    <name type="scientific">Desulfallas thermosapovorans DSM 6562</name>
    <dbReference type="NCBI Taxonomy" id="1121431"/>
    <lineage>
        <taxon>Bacteria</taxon>
        <taxon>Bacillati</taxon>
        <taxon>Bacillota</taxon>
        <taxon>Clostridia</taxon>
        <taxon>Eubacteriales</taxon>
        <taxon>Desulfallaceae</taxon>
        <taxon>Desulfallas</taxon>
    </lineage>
</organism>
<protein>
    <submittedName>
        <fullName evidence="2">Uncharacterized protein</fullName>
    </submittedName>
</protein>
<reference evidence="2 3" key="1">
    <citation type="submission" date="2019-07" db="EMBL/GenBank/DDBJ databases">
        <title>Genomic Encyclopedia of Type Strains, Phase I: the one thousand microbial genomes (KMG-I) project.</title>
        <authorList>
            <person name="Kyrpides N."/>
        </authorList>
    </citation>
    <scope>NUCLEOTIDE SEQUENCE [LARGE SCALE GENOMIC DNA]</scope>
    <source>
        <strain evidence="2 3">DSM 6562</strain>
    </source>
</reference>
<feature type="chain" id="PRO_5038775313" evidence="1">
    <location>
        <begin position="24"/>
        <end position="49"/>
    </location>
</feature>
<name>A0A5S4ZPI7_9FIRM</name>
<dbReference type="Proteomes" id="UP000323166">
    <property type="component" value="Unassembled WGS sequence"/>
</dbReference>
<dbReference type="EMBL" id="VNHM01000037">
    <property type="protein sequence ID" value="TYO91691.1"/>
    <property type="molecule type" value="Genomic_DNA"/>
</dbReference>
<keyword evidence="1" id="KW-0732">Signal</keyword>
<proteinExistence type="predicted"/>
<feature type="signal peptide" evidence="1">
    <location>
        <begin position="1"/>
        <end position="23"/>
    </location>
</feature>
<evidence type="ECO:0000313" key="3">
    <source>
        <dbReference type="Proteomes" id="UP000323166"/>
    </source>
</evidence>